<evidence type="ECO:0000256" key="2">
    <source>
        <dbReference type="ARBA" id="ARBA00022730"/>
    </source>
</evidence>
<dbReference type="STRING" id="1802538.A2382_05165"/>
<dbReference type="Pfam" id="PF00237">
    <property type="entry name" value="Ribosomal_L22"/>
    <property type="match status" value="1"/>
</dbReference>
<dbReference type="Gene3D" id="3.90.470.10">
    <property type="entry name" value="Ribosomal protein L22/L17"/>
    <property type="match status" value="1"/>
</dbReference>
<comment type="caution">
    <text evidence="12">The sequence shown here is derived from an EMBL/GenBank/DDBJ whole genome shotgun (WGS) entry which is preliminary data.</text>
</comment>
<reference evidence="12 13" key="1">
    <citation type="journal article" date="2016" name="Nat. Commun.">
        <title>Thousands of microbial genomes shed light on interconnected biogeochemical processes in an aquifer system.</title>
        <authorList>
            <person name="Anantharaman K."/>
            <person name="Brown C.T."/>
            <person name="Hug L.A."/>
            <person name="Sharon I."/>
            <person name="Castelle C.J."/>
            <person name="Probst A.J."/>
            <person name="Thomas B.C."/>
            <person name="Singh A."/>
            <person name="Wilkins M.J."/>
            <person name="Karaoz U."/>
            <person name="Brodie E.L."/>
            <person name="Williams K.H."/>
            <person name="Hubbard S.S."/>
            <person name="Banfield J.F."/>
        </authorList>
    </citation>
    <scope>NUCLEOTIDE SEQUENCE [LARGE SCALE GENOMIC DNA]</scope>
</reference>
<comment type="function">
    <text evidence="7 10">This protein binds specifically to 23S rRNA; its binding is stimulated by other ribosomal proteins, e.g., L4, L17, and L20. It is important during the early stages of 50S assembly. It makes multiple contacts with different domains of the 23S rRNA in the assembled 50S subunit and ribosome.</text>
</comment>
<evidence type="ECO:0000256" key="4">
    <source>
        <dbReference type="ARBA" id="ARBA00022980"/>
    </source>
</evidence>
<dbReference type="PANTHER" id="PTHR13501:SF8">
    <property type="entry name" value="LARGE RIBOSOMAL SUBUNIT PROTEIN UL22M"/>
    <property type="match status" value="1"/>
</dbReference>
<evidence type="ECO:0000256" key="5">
    <source>
        <dbReference type="ARBA" id="ARBA00023274"/>
    </source>
</evidence>
<dbReference type="Proteomes" id="UP000178999">
    <property type="component" value="Unassembled WGS sequence"/>
</dbReference>
<dbReference type="InterPro" id="IPR001063">
    <property type="entry name" value="Ribosomal_uL22"/>
</dbReference>
<evidence type="ECO:0000313" key="12">
    <source>
        <dbReference type="EMBL" id="OGM80043.1"/>
    </source>
</evidence>
<dbReference type="InterPro" id="IPR005727">
    <property type="entry name" value="Ribosomal_uL22_bac/chlpt-type"/>
</dbReference>
<dbReference type="SUPFAM" id="SSF54843">
    <property type="entry name" value="Ribosomal protein L22"/>
    <property type="match status" value="1"/>
</dbReference>
<dbReference type="PANTHER" id="PTHR13501">
    <property type="entry name" value="CHLOROPLAST 50S RIBOSOMAL PROTEIN L22-RELATED"/>
    <property type="match status" value="1"/>
</dbReference>
<organism evidence="12 13">
    <name type="scientific">Candidatus Woesebacteria bacterium RIFOXYB1_FULL_38_16</name>
    <dbReference type="NCBI Taxonomy" id="1802538"/>
    <lineage>
        <taxon>Bacteria</taxon>
        <taxon>Candidatus Woeseibacteriota</taxon>
    </lineage>
</organism>
<comment type="function">
    <text evidence="7">The globular domain of the protein is located near the polypeptide exit tunnel on the outside of the subunit, while an extended beta-hairpin is found that lines the wall of the exit tunnel in the center of the 70S ribosome.</text>
</comment>
<name>A0A1F8CUN7_9BACT</name>
<protein>
    <recommendedName>
        <fullName evidence="6 7">Large ribosomal subunit protein uL22</fullName>
    </recommendedName>
</protein>
<evidence type="ECO:0000256" key="3">
    <source>
        <dbReference type="ARBA" id="ARBA00022884"/>
    </source>
</evidence>
<dbReference type="InterPro" id="IPR047867">
    <property type="entry name" value="Ribosomal_uL22_bac/org-type"/>
</dbReference>
<dbReference type="GO" id="GO:0019843">
    <property type="term" value="F:rRNA binding"/>
    <property type="evidence" value="ECO:0007669"/>
    <property type="project" value="UniProtKB-UniRule"/>
</dbReference>
<proteinExistence type="inferred from homology"/>
<evidence type="ECO:0000256" key="11">
    <source>
        <dbReference type="SAM" id="MobiDB-lite"/>
    </source>
</evidence>
<evidence type="ECO:0000313" key="13">
    <source>
        <dbReference type="Proteomes" id="UP000178999"/>
    </source>
</evidence>
<dbReference type="GO" id="GO:0022625">
    <property type="term" value="C:cytosolic large ribosomal subunit"/>
    <property type="evidence" value="ECO:0007669"/>
    <property type="project" value="TreeGrafter"/>
</dbReference>
<evidence type="ECO:0000256" key="7">
    <source>
        <dbReference type="HAMAP-Rule" id="MF_01331"/>
    </source>
</evidence>
<keyword evidence="3 7" id="KW-0694">RNA-binding</keyword>
<evidence type="ECO:0000256" key="9">
    <source>
        <dbReference type="RuleBase" id="RU004006"/>
    </source>
</evidence>
<feature type="region of interest" description="Disordered" evidence="11">
    <location>
        <begin position="112"/>
        <end position="136"/>
    </location>
</feature>
<dbReference type="GO" id="GO:0006412">
    <property type="term" value="P:translation"/>
    <property type="evidence" value="ECO:0007669"/>
    <property type="project" value="UniProtKB-UniRule"/>
</dbReference>
<keyword evidence="2 7" id="KW-0699">rRNA-binding</keyword>
<gene>
    <name evidence="7" type="primary">rplV</name>
    <name evidence="12" type="ORF">A2382_05165</name>
</gene>
<evidence type="ECO:0000256" key="10">
    <source>
        <dbReference type="RuleBase" id="RU004008"/>
    </source>
</evidence>
<evidence type="ECO:0000256" key="1">
    <source>
        <dbReference type="ARBA" id="ARBA00009451"/>
    </source>
</evidence>
<comment type="subunit">
    <text evidence="7 9">Part of the 50S ribosomal subunit.</text>
</comment>
<dbReference type="EMBL" id="MGHY01000005">
    <property type="protein sequence ID" value="OGM80043.1"/>
    <property type="molecule type" value="Genomic_DNA"/>
</dbReference>
<dbReference type="AlphaFoldDB" id="A0A1F8CUN7"/>
<dbReference type="InterPro" id="IPR036394">
    <property type="entry name" value="Ribosomal_uL22_sf"/>
</dbReference>
<accession>A0A1F8CUN7</accession>
<dbReference type="HAMAP" id="MF_01331_B">
    <property type="entry name" value="Ribosomal_uL22_B"/>
    <property type="match status" value="1"/>
</dbReference>
<sequence length="136" mass="15422">MEAISTQTHIKTSPRKLRLVVQAVKKMTPESALEVLPRLFKRAADPLQKVIRSAVANAVSKGMDPANLKFKEIQVNEGPRTKRGLPVSRGMWHSRIKRMSHVRVVLEEKSEELKKIKGKAKETDKDEKKEKGKTTK</sequence>
<evidence type="ECO:0000256" key="8">
    <source>
        <dbReference type="RuleBase" id="RU004005"/>
    </source>
</evidence>
<keyword evidence="5 7" id="KW-0687">Ribonucleoprotein</keyword>
<evidence type="ECO:0000256" key="6">
    <source>
        <dbReference type="ARBA" id="ARBA00035207"/>
    </source>
</evidence>
<dbReference type="GO" id="GO:0003735">
    <property type="term" value="F:structural constituent of ribosome"/>
    <property type="evidence" value="ECO:0007669"/>
    <property type="project" value="InterPro"/>
</dbReference>
<comment type="similarity">
    <text evidence="1 7 8">Belongs to the universal ribosomal protein uL22 family.</text>
</comment>
<keyword evidence="4 7" id="KW-0689">Ribosomal protein</keyword>